<sequence length="585" mass="67050">MVRRIPRKFINDLLTRTDIAALIDARLPLKKKGKNFYACCPFHHEKTPSFSVNDEKQFYHCFGCGAHGNVIDFLMKFERLEFVESIEELASIHGLEVPSEKTDAFKGQVQQRRHQRYNLYQWMEKLNAFYQKSLKDPAAYKARHYLAQRGLNDSTIQLFSIGFALPGWSNLLDHFGHENTSELKDAGMLVTSDNGRIYDRFRERITFPIRDKRGNVIAFGGRVINQEMPKYLNSPETDIFHKGRQLYGLYEAKLSQSDLKLLLVVEGYMDVLTLAQFGIRYAVASLGTATTEEHIQLMFRTTDQIVCCYDGDEAGRKAAWRVLETALPYLNDGRQLRFIFLPEGEDPDTLLRSEGKVAFEQRIEQSQSFSAFLFDTVMLGIELNRPEGRAKLSSLALPLINQVPGETLRLYLRQELGKKLGILEDHLLDRLLPKKGVSKMPSSKQLKPTTMRVLIALLIQNPRLAKMVPSLEDIQQARIAGLPLFIELLEHCLACPGLNTAHLLELYRGKECQKQLEKLSAWGDMEFKEEKMIQIIFTDALNHLFDSILQQRLEILIARARAPLGLNTSERQEVRLITETLSKKK</sequence>
<dbReference type="Gene3D" id="3.40.1360.10">
    <property type="match status" value="1"/>
</dbReference>
<dbReference type="GO" id="GO:0003899">
    <property type="term" value="F:DNA-directed RNA polymerase activity"/>
    <property type="evidence" value="ECO:0007669"/>
    <property type="project" value="UniProtKB-UniRule"/>
</dbReference>
<dbReference type="Gene3D" id="1.10.860.10">
    <property type="entry name" value="DNAb Helicase, Chain A"/>
    <property type="match status" value="1"/>
</dbReference>
<keyword evidence="1 2" id="KW-0639">Primosome</keyword>
<dbReference type="InterPro" id="IPR013264">
    <property type="entry name" value="DNAG_N"/>
</dbReference>
<comment type="cofactor">
    <cofactor evidence="1 2 3">
        <name>Zn(2+)</name>
        <dbReference type="ChEBI" id="CHEBI:29105"/>
    </cofactor>
    <text evidence="1 2 3">Binds 1 zinc ion per monomer.</text>
</comment>
<organism evidence="4 5">
    <name type="scientific">Candidatus Hamiltonella defensa</name>
    <name type="common">Bemisia tabaci</name>
    <dbReference type="NCBI Taxonomy" id="672795"/>
    <lineage>
        <taxon>Bacteria</taxon>
        <taxon>Pseudomonadati</taxon>
        <taxon>Pseudomonadota</taxon>
        <taxon>Gammaproteobacteria</taxon>
        <taxon>Enterobacterales</taxon>
        <taxon>Enterobacteriaceae</taxon>
        <taxon>aphid secondary symbionts</taxon>
        <taxon>Candidatus Williamhamiltonella</taxon>
    </lineage>
</organism>
<dbReference type="Gene3D" id="3.90.580.10">
    <property type="entry name" value="Zinc finger, CHC2-type domain"/>
    <property type="match status" value="1"/>
</dbReference>
<dbReference type="CDD" id="cd03364">
    <property type="entry name" value="TOPRIM_DnaG_primases"/>
    <property type="match status" value="1"/>
</dbReference>
<comment type="function">
    <text evidence="1 2">RNA polymerase that catalyzes the synthesis of short RNA molecules used as primers for DNA polymerase during DNA replication.</text>
</comment>
<dbReference type="FunFam" id="3.90.580.10:FF:000001">
    <property type="entry name" value="DNA primase"/>
    <property type="match status" value="1"/>
</dbReference>
<dbReference type="NCBIfam" id="TIGR01391">
    <property type="entry name" value="dnaG"/>
    <property type="match status" value="1"/>
</dbReference>
<dbReference type="InterPro" id="IPR002694">
    <property type="entry name" value="Znf_CHC2"/>
</dbReference>
<evidence type="ECO:0000256" key="1">
    <source>
        <dbReference type="HAMAP-Rule" id="MF_00974"/>
    </source>
</evidence>
<dbReference type="OrthoDB" id="9803773at2"/>
<proteinExistence type="inferred from homology"/>
<dbReference type="Pfam" id="PF08278">
    <property type="entry name" value="DnaG_DnaB_bind"/>
    <property type="match status" value="1"/>
</dbReference>
<protein>
    <recommendedName>
        <fullName evidence="1 2">DNA primase</fullName>
        <ecNumber evidence="1">2.7.7.101</ecNumber>
    </recommendedName>
</protein>
<keyword evidence="1 2" id="KW-0808">Transferase</keyword>
<dbReference type="SUPFAM" id="SSF56731">
    <property type="entry name" value="DNA primase core"/>
    <property type="match status" value="1"/>
</dbReference>
<dbReference type="HAMAP" id="MF_00974">
    <property type="entry name" value="DNA_primase_DnaG"/>
    <property type="match status" value="1"/>
</dbReference>
<reference evidence="5" key="1">
    <citation type="submission" date="2016-06" db="EMBL/GenBank/DDBJ databases">
        <authorList>
            <person name="Chen W."/>
            <person name="Hasegawa D.K."/>
        </authorList>
    </citation>
    <scope>NUCLEOTIDE SEQUENCE [LARGE SCALE GENOMIC DNA]</scope>
    <source>
        <strain evidence="5">MEAM1</strain>
    </source>
</reference>
<dbReference type="AlphaFoldDB" id="A0A249E0X8"/>
<dbReference type="GO" id="GO:0003677">
    <property type="term" value="F:DNA binding"/>
    <property type="evidence" value="ECO:0007669"/>
    <property type="project" value="UniProtKB-KW"/>
</dbReference>
<dbReference type="InterPro" id="IPR006171">
    <property type="entry name" value="TOPRIM_dom"/>
</dbReference>
<evidence type="ECO:0000256" key="3">
    <source>
        <dbReference type="PIRSR" id="PIRSR002811-1"/>
    </source>
</evidence>
<keyword evidence="1 2" id="KW-0235">DNA replication</keyword>
<dbReference type="SMART" id="SM00493">
    <property type="entry name" value="TOPRIM"/>
    <property type="match status" value="1"/>
</dbReference>
<dbReference type="GO" id="GO:0008270">
    <property type="term" value="F:zinc ion binding"/>
    <property type="evidence" value="ECO:0007669"/>
    <property type="project" value="UniProtKB-UniRule"/>
</dbReference>
<dbReference type="PANTHER" id="PTHR30313:SF2">
    <property type="entry name" value="DNA PRIMASE"/>
    <property type="match status" value="1"/>
</dbReference>
<dbReference type="GO" id="GO:0006269">
    <property type="term" value="P:DNA replication, synthesis of primer"/>
    <property type="evidence" value="ECO:0007669"/>
    <property type="project" value="UniProtKB-UniRule"/>
</dbReference>
<dbReference type="InterPro" id="IPR050219">
    <property type="entry name" value="DnaG_primase"/>
</dbReference>
<keyword evidence="1 2" id="KW-0240">DNA-directed RNA polymerase</keyword>
<dbReference type="Pfam" id="PF10410">
    <property type="entry name" value="DnaB_bind"/>
    <property type="match status" value="1"/>
</dbReference>
<dbReference type="InterPro" id="IPR016136">
    <property type="entry name" value="DNA_helicase_N/primase_C"/>
</dbReference>
<comment type="catalytic activity">
    <reaction evidence="1">
        <text>ssDNA + n NTP = ssDNA/pppN(pN)n-1 hybrid + (n-1) diphosphate.</text>
        <dbReference type="EC" id="2.7.7.101"/>
    </reaction>
</comment>
<dbReference type="GO" id="GO:1990077">
    <property type="term" value="C:primosome complex"/>
    <property type="evidence" value="ECO:0007669"/>
    <property type="project" value="UniProtKB-KW"/>
</dbReference>
<keyword evidence="1 2" id="KW-0479">Metal-binding</keyword>
<dbReference type="FunFam" id="3.40.1360.10:FF:000002">
    <property type="entry name" value="DNA primase"/>
    <property type="match status" value="1"/>
</dbReference>
<comment type="subunit">
    <text evidence="1">Monomer. Interacts with DnaB.</text>
</comment>
<dbReference type="Pfam" id="PF08275">
    <property type="entry name" value="DNAG_N"/>
    <property type="match status" value="1"/>
</dbReference>
<dbReference type="InterPro" id="IPR013173">
    <property type="entry name" value="DNA_primase_DnaG_DnaB-bd_dom"/>
</dbReference>
<dbReference type="EC" id="2.7.7.101" evidence="1"/>
<dbReference type="Proteomes" id="UP000216438">
    <property type="component" value="Chromosome"/>
</dbReference>
<keyword evidence="1 3" id="KW-0863">Zinc-finger</keyword>
<dbReference type="FunFam" id="3.90.980.10:FF:000001">
    <property type="entry name" value="DNA primase"/>
    <property type="match status" value="1"/>
</dbReference>
<dbReference type="InterPro" id="IPR037068">
    <property type="entry name" value="DNA_primase_core_N_sf"/>
</dbReference>
<dbReference type="EMBL" id="CP016303">
    <property type="protein sequence ID" value="ASX26807.1"/>
    <property type="molecule type" value="Genomic_DNA"/>
</dbReference>
<dbReference type="PIRSF" id="PIRSF002811">
    <property type="entry name" value="DnaG"/>
    <property type="match status" value="1"/>
</dbReference>
<feature type="zinc finger region" description="CHC2-type" evidence="1 3">
    <location>
        <begin position="40"/>
        <end position="64"/>
    </location>
</feature>
<dbReference type="PROSITE" id="PS50880">
    <property type="entry name" value="TOPRIM"/>
    <property type="match status" value="1"/>
</dbReference>
<dbReference type="InterPro" id="IPR036977">
    <property type="entry name" value="DNA_primase_Znf_CHC2"/>
</dbReference>
<keyword evidence="1 2" id="KW-0804">Transcription</keyword>
<dbReference type="Pfam" id="PF01807">
    <property type="entry name" value="Zn_ribbon_DnaG"/>
    <property type="match status" value="1"/>
</dbReference>
<keyword evidence="1 2" id="KW-0548">Nucleotidyltransferase</keyword>
<dbReference type="SMART" id="SM00766">
    <property type="entry name" value="DnaG_DnaB_bind"/>
    <property type="match status" value="1"/>
</dbReference>
<evidence type="ECO:0000256" key="2">
    <source>
        <dbReference type="PIRNR" id="PIRNR002811"/>
    </source>
</evidence>
<dbReference type="InterPro" id="IPR006295">
    <property type="entry name" value="DNA_primase_DnaG"/>
</dbReference>
<accession>A0A249E0X8</accession>
<dbReference type="InterPro" id="IPR019475">
    <property type="entry name" value="DNA_primase_DnaB-bd"/>
</dbReference>
<name>A0A249E0X8_9ENTR</name>
<keyword evidence="1" id="KW-0238">DNA-binding</keyword>
<evidence type="ECO:0000313" key="5">
    <source>
        <dbReference type="Proteomes" id="UP000216438"/>
    </source>
</evidence>
<dbReference type="InterPro" id="IPR030846">
    <property type="entry name" value="DnaG_bac"/>
</dbReference>
<dbReference type="GO" id="GO:0005737">
    <property type="term" value="C:cytoplasm"/>
    <property type="evidence" value="ECO:0007669"/>
    <property type="project" value="TreeGrafter"/>
</dbReference>
<dbReference type="RefSeq" id="WP_016857625.1">
    <property type="nucleotide sequence ID" value="NZ_CP016303.1"/>
</dbReference>
<dbReference type="SUPFAM" id="SSF117023">
    <property type="entry name" value="DNA primase DnaG, C-terminal domain"/>
    <property type="match status" value="1"/>
</dbReference>
<dbReference type="SMART" id="SM00400">
    <property type="entry name" value="ZnF_CHCC"/>
    <property type="match status" value="1"/>
</dbReference>
<reference evidence="4 5" key="2">
    <citation type="submission" date="2017-09" db="EMBL/GenBank/DDBJ databases">
        <title>The genome of whitefly Bemisia tabaci, a global crop pest, provides novel insights into virus transmission, host adaptation and insecticide resistance.</title>
        <authorList>
            <person name="Kaur N."/>
            <person name="Kliot A."/>
            <person name="Pinheiro P.V."/>
            <person name="Luan J."/>
            <person name="Zheng Y."/>
            <person name="Liu W."/>
            <person name="Sun H."/>
            <person name="Yang X."/>
            <person name="Xu Y."/>
            <person name="Luo Y."/>
            <person name="Kruse A."/>
            <person name="Fisher T.W."/>
            <person name="Nelson D.R."/>
            <person name="Elimelech M."/>
            <person name="MacCoss M."/>
            <person name="Johnson R."/>
            <person name="Cohen E."/>
            <person name="Hunter W.B."/>
            <person name="Brown J.K."/>
            <person name="Jander G."/>
            <person name="Cilia M."/>
            <person name="Douglas A.E."/>
            <person name="Ghanim M."/>
            <person name="Simmons A.M."/>
            <person name="Wintermantel W.M."/>
            <person name="Ling K.-S."/>
            <person name="Fei Z."/>
        </authorList>
    </citation>
    <scope>NUCLEOTIDE SEQUENCE [LARGE SCALE GENOMIC DNA]</scope>
    <source>
        <strain evidence="4 5">MEAM1</strain>
    </source>
</reference>
<evidence type="ECO:0000313" key="4">
    <source>
        <dbReference type="EMBL" id="ASX26807.1"/>
    </source>
</evidence>
<keyword evidence="1 2" id="KW-0862">Zinc</keyword>
<comment type="similarity">
    <text evidence="1 2">Belongs to the DnaG primase family.</text>
</comment>
<dbReference type="PANTHER" id="PTHR30313">
    <property type="entry name" value="DNA PRIMASE"/>
    <property type="match status" value="1"/>
</dbReference>
<dbReference type="Gene3D" id="3.90.980.10">
    <property type="entry name" value="DNA primase, catalytic core, N-terminal domain"/>
    <property type="match status" value="1"/>
</dbReference>
<dbReference type="SUPFAM" id="SSF57783">
    <property type="entry name" value="Zinc beta-ribbon"/>
    <property type="match status" value="1"/>
</dbReference>
<comment type="domain">
    <text evidence="1">Contains an N-terminal zinc-binding domain, a central core domain that contains the primase activity, and a C-terminal DnaB-binding domain.</text>
</comment>
<dbReference type="GO" id="GO:0000428">
    <property type="term" value="C:DNA-directed RNA polymerase complex"/>
    <property type="evidence" value="ECO:0007669"/>
    <property type="project" value="UniProtKB-KW"/>
</dbReference>
<gene>
    <name evidence="1" type="primary">dnaG</name>
    <name evidence="4" type="ORF">BA171_07325</name>
</gene>
<dbReference type="Pfam" id="PF13155">
    <property type="entry name" value="Toprim_2"/>
    <property type="match status" value="1"/>
</dbReference>
<dbReference type="InterPro" id="IPR034151">
    <property type="entry name" value="TOPRIM_DnaG_bac"/>
</dbReference>
<dbReference type="Gene3D" id="1.20.50.20">
    <property type="entry name" value="DnaG, RNA polymerase domain, helical bundle"/>
    <property type="match status" value="1"/>
</dbReference>